<comment type="caution">
    <text evidence="1">The sequence shown here is derived from an EMBL/GenBank/DDBJ whole genome shotgun (WGS) entry which is preliminary data.</text>
</comment>
<sequence>MFEGRPAHRSMPVMVDFKIYDDGNRWILNEMSDEVLVLVFHHIHFTKQRILFRTCKRWRWLLQCPQTLRSVLLLLVSAPCIPGPGAYEPSFFWKERNFLRKVLQSIKAHVQRLGVQRWETV</sequence>
<dbReference type="InterPro" id="IPR036047">
    <property type="entry name" value="F-box-like_dom_sf"/>
</dbReference>
<dbReference type="SUPFAM" id="SSF81383">
    <property type="entry name" value="F-box domain"/>
    <property type="match status" value="1"/>
</dbReference>
<dbReference type="EMBL" id="MTYJ01000028">
    <property type="protein sequence ID" value="OQV20780.1"/>
    <property type="molecule type" value="Genomic_DNA"/>
</dbReference>
<proteinExistence type="predicted"/>
<gene>
    <name evidence="1" type="ORF">BV898_05357</name>
</gene>
<protein>
    <recommendedName>
        <fullName evidence="3">F-box domain-containing protein</fullName>
    </recommendedName>
</protein>
<evidence type="ECO:0000313" key="2">
    <source>
        <dbReference type="Proteomes" id="UP000192578"/>
    </source>
</evidence>
<accession>A0A1W0WZZ2</accession>
<dbReference type="Proteomes" id="UP000192578">
    <property type="component" value="Unassembled WGS sequence"/>
</dbReference>
<dbReference type="AlphaFoldDB" id="A0A1W0WZZ2"/>
<evidence type="ECO:0008006" key="3">
    <source>
        <dbReference type="Google" id="ProtNLM"/>
    </source>
</evidence>
<evidence type="ECO:0000313" key="1">
    <source>
        <dbReference type="EMBL" id="OQV20780.1"/>
    </source>
</evidence>
<reference evidence="2" key="1">
    <citation type="submission" date="2017-01" db="EMBL/GenBank/DDBJ databases">
        <title>Comparative genomics of anhydrobiosis in the tardigrade Hypsibius dujardini.</title>
        <authorList>
            <person name="Yoshida Y."/>
            <person name="Koutsovoulos G."/>
            <person name="Laetsch D."/>
            <person name="Stevens L."/>
            <person name="Kumar S."/>
            <person name="Horikawa D."/>
            <person name="Ishino K."/>
            <person name="Komine S."/>
            <person name="Tomita M."/>
            <person name="Blaxter M."/>
            <person name="Arakawa K."/>
        </authorList>
    </citation>
    <scope>NUCLEOTIDE SEQUENCE [LARGE SCALE GENOMIC DNA]</scope>
    <source>
        <strain evidence="2">Z151</strain>
    </source>
</reference>
<keyword evidence="2" id="KW-1185">Reference proteome</keyword>
<organism evidence="1 2">
    <name type="scientific">Hypsibius exemplaris</name>
    <name type="common">Freshwater tardigrade</name>
    <dbReference type="NCBI Taxonomy" id="2072580"/>
    <lineage>
        <taxon>Eukaryota</taxon>
        <taxon>Metazoa</taxon>
        <taxon>Ecdysozoa</taxon>
        <taxon>Tardigrada</taxon>
        <taxon>Eutardigrada</taxon>
        <taxon>Parachela</taxon>
        <taxon>Hypsibioidea</taxon>
        <taxon>Hypsibiidae</taxon>
        <taxon>Hypsibius</taxon>
    </lineage>
</organism>
<name>A0A1W0WZZ2_HYPEX</name>